<organism evidence="2 3">
    <name type="scientific">Brevibacterium daeguense</name>
    <dbReference type="NCBI Taxonomy" id="909936"/>
    <lineage>
        <taxon>Bacteria</taxon>
        <taxon>Bacillati</taxon>
        <taxon>Actinomycetota</taxon>
        <taxon>Actinomycetes</taxon>
        <taxon>Micrococcales</taxon>
        <taxon>Brevibacteriaceae</taxon>
        <taxon>Brevibacterium</taxon>
    </lineage>
</organism>
<feature type="transmembrane region" description="Helical" evidence="1">
    <location>
        <begin position="67"/>
        <end position="89"/>
    </location>
</feature>
<feature type="transmembrane region" description="Helical" evidence="1">
    <location>
        <begin position="101"/>
        <end position="124"/>
    </location>
</feature>
<gene>
    <name evidence="2" type="ORF">GCM10022261_14660</name>
</gene>
<feature type="transmembrane region" description="Helical" evidence="1">
    <location>
        <begin position="15"/>
        <end position="32"/>
    </location>
</feature>
<reference evidence="3" key="1">
    <citation type="journal article" date="2019" name="Int. J. Syst. Evol. Microbiol.">
        <title>The Global Catalogue of Microorganisms (GCM) 10K type strain sequencing project: providing services to taxonomists for standard genome sequencing and annotation.</title>
        <authorList>
            <consortium name="The Broad Institute Genomics Platform"/>
            <consortium name="The Broad Institute Genome Sequencing Center for Infectious Disease"/>
            <person name="Wu L."/>
            <person name="Ma J."/>
        </authorList>
    </citation>
    <scope>NUCLEOTIDE SEQUENCE [LARGE SCALE GENOMIC DNA]</scope>
    <source>
        <strain evidence="3">JCM 17458</strain>
    </source>
</reference>
<protein>
    <recommendedName>
        <fullName evidence="4">Histidinol dehydrogenase</fullName>
    </recommendedName>
</protein>
<keyword evidence="1" id="KW-1133">Transmembrane helix</keyword>
<dbReference type="RefSeq" id="WP_236864009.1">
    <property type="nucleotide sequence ID" value="NZ_BAABAZ010000005.1"/>
</dbReference>
<comment type="caution">
    <text evidence="2">The sequence shown here is derived from an EMBL/GenBank/DDBJ whole genome shotgun (WGS) entry which is preliminary data.</text>
</comment>
<keyword evidence="3" id="KW-1185">Reference proteome</keyword>
<keyword evidence="1" id="KW-0472">Membrane</keyword>
<evidence type="ECO:0000313" key="3">
    <source>
        <dbReference type="Proteomes" id="UP001501586"/>
    </source>
</evidence>
<name>A0ABP8EJ71_9MICO</name>
<dbReference type="EMBL" id="BAABAZ010000005">
    <property type="protein sequence ID" value="GAA4283935.1"/>
    <property type="molecule type" value="Genomic_DNA"/>
</dbReference>
<evidence type="ECO:0000313" key="2">
    <source>
        <dbReference type="EMBL" id="GAA4283935.1"/>
    </source>
</evidence>
<evidence type="ECO:0008006" key="4">
    <source>
        <dbReference type="Google" id="ProtNLM"/>
    </source>
</evidence>
<sequence>MNSTRSTQTTRRPPLNWLLILGLGALPLAVGLGRHLDLPALALVGLVTLAWVLIAGLARIGRPVMTLALAGLTAGAYAIVLSALITPMTSGRLQGPVAEPFAIIPVLVVPTIWGLGAGFIALALQRLLTPPSDHHARRLP</sequence>
<accession>A0ABP8EJ71</accession>
<dbReference type="Proteomes" id="UP001501586">
    <property type="component" value="Unassembled WGS sequence"/>
</dbReference>
<evidence type="ECO:0000256" key="1">
    <source>
        <dbReference type="SAM" id="Phobius"/>
    </source>
</evidence>
<feature type="transmembrane region" description="Helical" evidence="1">
    <location>
        <begin position="38"/>
        <end position="60"/>
    </location>
</feature>
<keyword evidence="1" id="KW-0812">Transmembrane</keyword>
<proteinExistence type="predicted"/>